<sequence length="61" mass="6681">MLVGLSGAPFGCSLMSRRWYQNSTGTRASAKLGLCRPLRRSPGDYKLPCRADGELWARAPP</sequence>
<evidence type="ECO:0000313" key="1">
    <source>
        <dbReference type="EMBL" id="KAL0113166.1"/>
    </source>
</evidence>
<dbReference type="AlphaFoldDB" id="A0AAW2FB70"/>
<dbReference type="EMBL" id="JADYXP020000012">
    <property type="protein sequence ID" value="KAL0113166.1"/>
    <property type="molecule type" value="Genomic_DNA"/>
</dbReference>
<gene>
    <name evidence="1" type="ORF">PUN28_012385</name>
</gene>
<evidence type="ECO:0000313" key="2">
    <source>
        <dbReference type="Proteomes" id="UP001430953"/>
    </source>
</evidence>
<proteinExistence type="predicted"/>
<accession>A0AAW2FB70</accession>
<keyword evidence="2" id="KW-1185">Reference proteome</keyword>
<name>A0AAW2FB70_9HYME</name>
<comment type="caution">
    <text evidence="1">The sequence shown here is derived from an EMBL/GenBank/DDBJ whole genome shotgun (WGS) entry which is preliminary data.</text>
</comment>
<protein>
    <submittedName>
        <fullName evidence="1">Uncharacterized protein</fullName>
    </submittedName>
</protein>
<dbReference type="Proteomes" id="UP001430953">
    <property type="component" value="Unassembled WGS sequence"/>
</dbReference>
<reference evidence="1 2" key="1">
    <citation type="submission" date="2023-03" db="EMBL/GenBank/DDBJ databases">
        <title>High recombination rates correlate with genetic variation in Cardiocondyla obscurior ants.</title>
        <authorList>
            <person name="Errbii M."/>
        </authorList>
    </citation>
    <scope>NUCLEOTIDE SEQUENCE [LARGE SCALE GENOMIC DNA]</scope>
    <source>
        <strain evidence="1">Alpha-2009</strain>
        <tissue evidence="1">Whole body</tissue>
    </source>
</reference>
<organism evidence="1 2">
    <name type="scientific">Cardiocondyla obscurior</name>
    <dbReference type="NCBI Taxonomy" id="286306"/>
    <lineage>
        <taxon>Eukaryota</taxon>
        <taxon>Metazoa</taxon>
        <taxon>Ecdysozoa</taxon>
        <taxon>Arthropoda</taxon>
        <taxon>Hexapoda</taxon>
        <taxon>Insecta</taxon>
        <taxon>Pterygota</taxon>
        <taxon>Neoptera</taxon>
        <taxon>Endopterygota</taxon>
        <taxon>Hymenoptera</taxon>
        <taxon>Apocrita</taxon>
        <taxon>Aculeata</taxon>
        <taxon>Formicoidea</taxon>
        <taxon>Formicidae</taxon>
        <taxon>Myrmicinae</taxon>
        <taxon>Cardiocondyla</taxon>
    </lineage>
</organism>